<reference evidence="3 4" key="1">
    <citation type="submission" date="2024-09" db="EMBL/GenBank/DDBJ databases">
        <title>Itraconazole resistance in Madurella fahalii resulting from another homologue of gene encoding cytochrome P450 14-alpha sterol demethylase (CYP51).</title>
        <authorList>
            <person name="Yoshioka I."/>
            <person name="Fahal A.H."/>
            <person name="Kaneko S."/>
            <person name="Yaguchi T."/>
        </authorList>
    </citation>
    <scope>NUCLEOTIDE SEQUENCE [LARGE SCALE GENOMIC DNA]</scope>
    <source>
        <strain evidence="3 4">IFM 68171</strain>
    </source>
</reference>
<evidence type="ECO:0000313" key="4">
    <source>
        <dbReference type="Proteomes" id="UP001628179"/>
    </source>
</evidence>
<evidence type="ECO:0000256" key="1">
    <source>
        <dbReference type="SAM" id="MobiDB-lite"/>
    </source>
</evidence>
<dbReference type="EMBL" id="BAAFSV010000005">
    <property type="protein sequence ID" value="GAB1319469.1"/>
    <property type="molecule type" value="Genomic_DNA"/>
</dbReference>
<dbReference type="Pfam" id="PF13521">
    <property type="entry name" value="AAA_28"/>
    <property type="match status" value="1"/>
</dbReference>
<dbReference type="RefSeq" id="XP_070921199.1">
    <property type="nucleotide sequence ID" value="XM_071065098.1"/>
</dbReference>
<evidence type="ECO:0000259" key="2">
    <source>
        <dbReference type="Pfam" id="PF13521"/>
    </source>
</evidence>
<dbReference type="Proteomes" id="UP001628179">
    <property type="component" value="Unassembled WGS sequence"/>
</dbReference>
<dbReference type="InterPro" id="IPR038727">
    <property type="entry name" value="NadR/Ttd14_AAA_dom"/>
</dbReference>
<feature type="region of interest" description="Disordered" evidence="1">
    <location>
        <begin position="38"/>
        <end position="61"/>
    </location>
</feature>
<dbReference type="SUPFAM" id="SSF52540">
    <property type="entry name" value="P-loop containing nucleoside triphosphate hydrolases"/>
    <property type="match status" value="1"/>
</dbReference>
<organism evidence="3 4">
    <name type="scientific">Madurella fahalii</name>
    <dbReference type="NCBI Taxonomy" id="1157608"/>
    <lineage>
        <taxon>Eukaryota</taxon>
        <taxon>Fungi</taxon>
        <taxon>Dikarya</taxon>
        <taxon>Ascomycota</taxon>
        <taxon>Pezizomycotina</taxon>
        <taxon>Sordariomycetes</taxon>
        <taxon>Sordariomycetidae</taxon>
        <taxon>Sordariales</taxon>
        <taxon>Sordariales incertae sedis</taxon>
        <taxon>Madurella</taxon>
    </lineage>
</organism>
<evidence type="ECO:0000313" key="3">
    <source>
        <dbReference type="EMBL" id="GAB1319469.1"/>
    </source>
</evidence>
<accession>A0ABQ0GP03</accession>
<keyword evidence="4" id="KW-1185">Reference proteome</keyword>
<dbReference type="Gene3D" id="3.40.50.300">
    <property type="entry name" value="P-loop containing nucleotide triphosphate hydrolases"/>
    <property type="match status" value="1"/>
</dbReference>
<comment type="caution">
    <text evidence="3">The sequence shown here is derived from an EMBL/GenBank/DDBJ whole genome shotgun (WGS) entry which is preliminary data.</text>
</comment>
<dbReference type="GeneID" id="98180421"/>
<name>A0ABQ0GP03_9PEZI</name>
<dbReference type="InterPro" id="IPR027417">
    <property type="entry name" value="P-loop_NTPase"/>
</dbReference>
<proteinExistence type="predicted"/>
<protein>
    <recommendedName>
        <fullName evidence="2">NadR/Ttd14 AAA domain-containing protein</fullName>
    </recommendedName>
</protein>
<feature type="domain" description="NadR/Ttd14 AAA" evidence="2">
    <location>
        <begin position="18"/>
        <end position="210"/>
    </location>
</feature>
<gene>
    <name evidence="3" type="ORF">MFIFM68171_09679</name>
</gene>
<sequence>MATPNPELRETQTLPPNIYIIGAQCTGKTTLVNNLREHFSTHPHPHPNSNPDQPGQTGTPPPVIISELARSVIKAHDFTTRDVRSPTRSLALQQLILAAQAAAERDAVSQGRWFISDRSGADPIAYALRYVGEVTTRRVLCGSDEWRELKGRMQRSLVVVCEAGAEAAGWLTDDGVRLMPEDLDEWVGFHGTFCGFLEGEGVRFEVLPAGVTGREERVGFVLDRWKGLR</sequence>